<dbReference type="EMBL" id="AZHW01000353">
    <property type="protein sequence ID" value="ETX00313.1"/>
    <property type="molecule type" value="Genomic_DNA"/>
</dbReference>
<dbReference type="PROSITE" id="PS51257">
    <property type="entry name" value="PROKAR_LIPOPROTEIN"/>
    <property type="match status" value="1"/>
</dbReference>
<feature type="signal peptide" evidence="1">
    <location>
        <begin position="1"/>
        <end position="21"/>
    </location>
</feature>
<gene>
    <name evidence="2" type="ORF">ETSY1_11685</name>
</gene>
<sequence>MKSLGVILAGVVLAFWLGGCADNSNNNVNPTAANDTARTAPGAAVTVAVTANDTDPDGTIDPATVTIVSGPSNGVVTVNATTGAVTYMPNAGFVGVDTITYTVADNDGEMSNTATLTITVTAAQDLVSLVQQVLAADANDAPVDVNNLTIQNQFDAGDPMPVDAFLP</sequence>
<evidence type="ECO:0000313" key="3">
    <source>
        <dbReference type="Proteomes" id="UP000019141"/>
    </source>
</evidence>
<dbReference type="GO" id="GO:0016020">
    <property type="term" value="C:membrane"/>
    <property type="evidence" value="ECO:0007669"/>
    <property type="project" value="InterPro"/>
</dbReference>
<comment type="caution">
    <text evidence="2">The sequence shown here is derived from an EMBL/GenBank/DDBJ whole genome shotgun (WGS) entry which is preliminary data.</text>
</comment>
<dbReference type="GO" id="GO:0005509">
    <property type="term" value="F:calcium ion binding"/>
    <property type="evidence" value="ECO:0007669"/>
    <property type="project" value="InterPro"/>
</dbReference>
<keyword evidence="1" id="KW-0732">Signal</keyword>
<dbReference type="Pfam" id="PF17963">
    <property type="entry name" value="Big_9"/>
    <property type="match status" value="1"/>
</dbReference>
<reference evidence="2 3" key="1">
    <citation type="journal article" date="2014" name="Nature">
        <title>An environmental bacterial taxon with a large and distinct metabolic repertoire.</title>
        <authorList>
            <person name="Wilson M.C."/>
            <person name="Mori T."/>
            <person name="Ruckert C."/>
            <person name="Uria A.R."/>
            <person name="Helf M.J."/>
            <person name="Takada K."/>
            <person name="Gernert C."/>
            <person name="Steffens U.A."/>
            <person name="Heycke N."/>
            <person name="Schmitt S."/>
            <person name="Rinke C."/>
            <person name="Helfrich E.J."/>
            <person name="Brachmann A.O."/>
            <person name="Gurgui C."/>
            <person name="Wakimoto T."/>
            <person name="Kracht M."/>
            <person name="Crusemann M."/>
            <person name="Hentschel U."/>
            <person name="Abe I."/>
            <person name="Matsunaga S."/>
            <person name="Kalinowski J."/>
            <person name="Takeyama H."/>
            <person name="Piel J."/>
        </authorList>
    </citation>
    <scope>NUCLEOTIDE SEQUENCE [LARGE SCALE GENOMIC DNA]</scope>
    <source>
        <strain evidence="3">TSY1</strain>
    </source>
</reference>
<dbReference type="AlphaFoldDB" id="W4LQT5"/>
<evidence type="ECO:0008006" key="4">
    <source>
        <dbReference type="Google" id="ProtNLM"/>
    </source>
</evidence>
<protein>
    <recommendedName>
        <fullName evidence="4">Cadherin-like domain-containing protein</fullName>
    </recommendedName>
</protein>
<dbReference type="HOGENOM" id="CLU_1591554_0_0_7"/>
<keyword evidence="3" id="KW-1185">Reference proteome</keyword>
<name>W4LQT5_ENTF1</name>
<dbReference type="Proteomes" id="UP000019141">
    <property type="component" value="Unassembled WGS sequence"/>
</dbReference>
<dbReference type="SUPFAM" id="SSF49313">
    <property type="entry name" value="Cadherin-like"/>
    <property type="match status" value="1"/>
</dbReference>
<feature type="chain" id="PRO_5004845973" description="Cadherin-like domain-containing protein" evidence="1">
    <location>
        <begin position="22"/>
        <end position="167"/>
    </location>
</feature>
<organism evidence="2 3">
    <name type="scientific">Entotheonella factor</name>
    <dbReference type="NCBI Taxonomy" id="1429438"/>
    <lineage>
        <taxon>Bacteria</taxon>
        <taxon>Pseudomonadati</taxon>
        <taxon>Nitrospinota/Tectimicrobiota group</taxon>
        <taxon>Candidatus Tectimicrobiota</taxon>
        <taxon>Candidatus Entotheonellia</taxon>
        <taxon>Candidatus Entotheonellales</taxon>
        <taxon>Candidatus Entotheonellaceae</taxon>
        <taxon>Candidatus Entotheonella</taxon>
    </lineage>
</organism>
<accession>W4LQT5</accession>
<evidence type="ECO:0000256" key="1">
    <source>
        <dbReference type="SAM" id="SignalP"/>
    </source>
</evidence>
<dbReference type="InterPro" id="IPR015919">
    <property type="entry name" value="Cadherin-like_sf"/>
</dbReference>
<evidence type="ECO:0000313" key="2">
    <source>
        <dbReference type="EMBL" id="ETX00313.1"/>
    </source>
</evidence>
<proteinExistence type="predicted"/>
<dbReference type="Gene3D" id="2.60.40.2810">
    <property type="match status" value="1"/>
</dbReference>